<feature type="compositionally biased region" description="Basic and acidic residues" evidence="2">
    <location>
        <begin position="501"/>
        <end position="512"/>
    </location>
</feature>
<proteinExistence type="predicted"/>
<dbReference type="InterPro" id="IPR003307">
    <property type="entry name" value="W2_domain"/>
</dbReference>
<feature type="domain" description="W2" evidence="3">
    <location>
        <begin position="803"/>
        <end position="980"/>
    </location>
</feature>
<feature type="compositionally biased region" description="Acidic residues" evidence="2">
    <location>
        <begin position="347"/>
        <end position="366"/>
    </location>
</feature>
<name>A0A9W7AA70_9STRA</name>
<feature type="compositionally biased region" description="Pro residues" evidence="2">
    <location>
        <begin position="316"/>
        <end position="328"/>
    </location>
</feature>
<dbReference type="Gene3D" id="1.25.40.180">
    <property type="match status" value="1"/>
</dbReference>
<protein>
    <recommendedName>
        <fullName evidence="3">W2 domain-containing protein</fullName>
    </recommendedName>
</protein>
<evidence type="ECO:0000256" key="2">
    <source>
        <dbReference type="SAM" id="MobiDB-lite"/>
    </source>
</evidence>
<feature type="compositionally biased region" description="Basic and acidic residues" evidence="2">
    <location>
        <begin position="635"/>
        <end position="675"/>
    </location>
</feature>
<dbReference type="OrthoDB" id="48047at2759"/>
<dbReference type="Proteomes" id="UP001165122">
    <property type="component" value="Unassembled WGS sequence"/>
</dbReference>
<feature type="compositionally biased region" description="Basic and acidic residues" evidence="2">
    <location>
        <begin position="403"/>
        <end position="413"/>
    </location>
</feature>
<feature type="compositionally biased region" description="Basic and acidic residues" evidence="2">
    <location>
        <begin position="108"/>
        <end position="126"/>
    </location>
</feature>
<feature type="compositionally biased region" description="Gly residues" evidence="2">
    <location>
        <begin position="151"/>
        <end position="224"/>
    </location>
</feature>
<evidence type="ECO:0000313" key="5">
    <source>
        <dbReference type="Proteomes" id="UP001165122"/>
    </source>
</evidence>
<dbReference type="PRINTS" id="PR01228">
    <property type="entry name" value="EGGSHELL"/>
</dbReference>
<dbReference type="AlphaFoldDB" id="A0A9W7AA70"/>
<accession>A0A9W7AA70</accession>
<keyword evidence="5" id="KW-1185">Reference proteome</keyword>
<gene>
    <name evidence="4" type="ORF">TrLO_g15084</name>
</gene>
<comment type="caution">
    <text evidence="4">The sequence shown here is derived from an EMBL/GenBank/DDBJ whole genome shotgun (WGS) entry which is preliminary data.</text>
</comment>
<keyword evidence="1" id="KW-0175">Coiled coil</keyword>
<evidence type="ECO:0000313" key="4">
    <source>
        <dbReference type="EMBL" id="GMH68354.1"/>
    </source>
</evidence>
<feature type="compositionally biased region" description="Basic residues" evidence="2">
    <location>
        <begin position="414"/>
        <end position="424"/>
    </location>
</feature>
<feature type="compositionally biased region" description="Gly residues" evidence="2">
    <location>
        <begin position="62"/>
        <end position="107"/>
    </location>
</feature>
<evidence type="ECO:0000259" key="3">
    <source>
        <dbReference type="PROSITE" id="PS51363"/>
    </source>
</evidence>
<feature type="compositionally biased region" description="Gly residues" evidence="2">
    <location>
        <begin position="725"/>
        <end position="736"/>
    </location>
</feature>
<evidence type="ECO:0000256" key="1">
    <source>
        <dbReference type="SAM" id="Coils"/>
    </source>
</evidence>
<feature type="compositionally biased region" description="Basic and acidic residues" evidence="2">
    <location>
        <begin position="133"/>
        <end position="149"/>
    </location>
</feature>
<feature type="compositionally biased region" description="Low complexity" evidence="2">
    <location>
        <begin position="304"/>
        <end position="315"/>
    </location>
</feature>
<sequence length="981" mass="103446">MPKNKGTKLSLSSFLGDTPSSSQRLPSGPQKDREGDGRFEREDRPKRDDGFGRGDNDDQWRRGGGGAPSGGGGFGGDRGGGGFGDRGGGGGFGGDRGGGGGFGGSRGGESRDGGRGDTSDNFERKPNVNGFERPSERNARIQAEREQRDQQGGGGGGGFGGDRGGGFDRGGFGGDRGGSSFGGDRGGSSFGGDRGGGDRGGFGSDRGGSSFGGDRGGSRGGFGDSRGPPMDRPAPVDAAPPASSRPRLNLAKRTGESPKVSLENSDVNARPPVAKANPFGSARAVDTASKLAEAEKKAESMKITAPVVPPVTTAPSPTPAPAPAPTPTPTKAKAKAPAPSSWMDSSSESEVEVEVEVEEEVEVEVEVEVKPESPSAEPIPTSTPVADDDGFVTIKKVDKRAKKAEEERQLKVMKEKKRQEKKAKKEAALAAKHGPKPTMNSRAAGLGVPKVKPVGGPAGGVTVTAGEGGAVILTPNVAPAAPPPAPKINSRIANLMEEDKAKDAARMAEREMLAPPRDFGDNTNGPPPVINSRFAAAAAADEADRLPPRDMAPPPVHVNSRFSQAAAADQEFQQRRREEREGTGPPPTVHANSRFSQAIDQDREHMERRREEYAERQGPPPTTNSRFAQAVADDVDYRDRQTREGGPADRGDGRGELRENTRAGGRWGDDGDDRGAPPAQGGGRWGNEEPVQPRDDGKRGAGGTGWGVPKDGGERSWGAPRDDGGMGGGGGGGGGSAPRVKKGISKEFEAKKPNTLVSNILALPGESQEEAEARVAAGKEKKAKKEAEEKAAAEKLAVEKAKKEAEEKAAKDAIAEKQAGAEKALLEEFASGKIQGEELRAWCEKHGDLLPSAFKLMYAMLTEKRRALEDEVKCVWGADEAYGEALTFLTEEDNVANQVQLCYAVQYHCNDLGFPKLNGDSVFVSLLKGLYKFDFAEAEAQMLYKDDDDEKFSEGKTKGYFQSSQWFAWLEESDDDSSDEE</sequence>
<feature type="coiled-coil region" evidence="1">
    <location>
        <begin position="768"/>
        <end position="818"/>
    </location>
</feature>
<feature type="compositionally biased region" description="Polar residues" evidence="2">
    <location>
        <begin position="590"/>
        <end position="599"/>
    </location>
</feature>
<organism evidence="4 5">
    <name type="scientific">Triparma laevis f. longispina</name>
    <dbReference type="NCBI Taxonomy" id="1714387"/>
    <lineage>
        <taxon>Eukaryota</taxon>
        <taxon>Sar</taxon>
        <taxon>Stramenopiles</taxon>
        <taxon>Ochrophyta</taxon>
        <taxon>Bolidophyceae</taxon>
        <taxon>Parmales</taxon>
        <taxon>Triparmaceae</taxon>
        <taxon>Triparma</taxon>
    </lineage>
</organism>
<feature type="compositionally biased region" description="Basic and acidic residues" evidence="2">
    <location>
        <begin position="600"/>
        <end position="615"/>
    </location>
</feature>
<dbReference type="PROSITE" id="PS51363">
    <property type="entry name" value="W2"/>
    <property type="match status" value="1"/>
</dbReference>
<dbReference type="EMBL" id="BRXW01000592">
    <property type="protein sequence ID" value="GMH68354.1"/>
    <property type="molecule type" value="Genomic_DNA"/>
</dbReference>
<feature type="compositionally biased region" description="Basic and acidic residues" evidence="2">
    <location>
        <begin position="30"/>
        <end position="61"/>
    </location>
</feature>
<reference evidence="5" key="1">
    <citation type="journal article" date="2023" name="Commun. Biol.">
        <title>Genome analysis of Parmales, the sister group of diatoms, reveals the evolutionary specialization of diatoms from phago-mixotrophs to photoautotrophs.</title>
        <authorList>
            <person name="Ban H."/>
            <person name="Sato S."/>
            <person name="Yoshikawa S."/>
            <person name="Yamada K."/>
            <person name="Nakamura Y."/>
            <person name="Ichinomiya M."/>
            <person name="Sato N."/>
            <person name="Blanc-Mathieu R."/>
            <person name="Endo H."/>
            <person name="Kuwata A."/>
            <person name="Ogata H."/>
        </authorList>
    </citation>
    <scope>NUCLEOTIDE SEQUENCE [LARGE SCALE GENOMIC DNA]</scope>
    <source>
        <strain evidence="5">NIES 3700</strain>
    </source>
</reference>
<feature type="compositionally biased region" description="Polar residues" evidence="2">
    <location>
        <begin position="7"/>
        <end position="25"/>
    </location>
</feature>
<feature type="region of interest" description="Disordered" evidence="2">
    <location>
        <begin position="501"/>
        <end position="748"/>
    </location>
</feature>
<feature type="compositionally biased region" description="Basic and acidic residues" evidence="2">
    <location>
        <begin position="572"/>
        <end position="582"/>
    </location>
</feature>
<feature type="compositionally biased region" description="Low complexity" evidence="2">
    <location>
        <begin position="329"/>
        <end position="346"/>
    </location>
</feature>
<dbReference type="Pfam" id="PF02020">
    <property type="entry name" value="W2"/>
    <property type="match status" value="1"/>
</dbReference>
<feature type="compositionally biased region" description="Low complexity" evidence="2">
    <location>
        <begin position="225"/>
        <end position="247"/>
    </location>
</feature>
<feature type="region of interest" description="Disordered" evidence="2">
    <location>
        <begin position="1"/>
        <end position="451"/>
    </location>
</feature>